<proteinExistence type="predicted"/>
<feature type="compositionally biased region" description="Polar residues" evidence="1">
    <location>
        <begin position="190"/>
        <end position="201"/>
    </location>
</feature>
<keyword evidence="3" id="KW-1185">Reference proteome</keyword>
<evidence type="ECO:0000313" key="2">
    <source>
        <dbReference type="EMBL" id="KAK2604992.1"/>
    </source>
</evidence>
<reference evidence="2" key="1">
    <citation type="submission" date="2023-06" db="EMBL/GenBank/DDBJ databases">
        <authorList>
            <person name="Noh H."/>
        </authorList>
    </citation>
    <scope>NUCLEOTIDE SEQUENCE</scope>
    <source>
        <strain evidence="2">DUCC20226</strain>
    </source>
</reference>
<feature type="region of interest" description="Disordered" evidence="1">
    <location>
        <begin position="30"/>
        <end position="140"/>
    </location>
</feature>
<evidence type="ECO:0000313" key="3">
    <source>
        <dbReference type="Proteomes" id="UP001265746"/>
    </source>
</evidence>
<feature type="region of interest" description="Disordered" evidence="1">
    <location>
        <begin position="832"/>
        <end position="912"/>
    </location>
</feature>
<dbReference type="Proteomes" id="UP001265746">
    <property type="component" value="Unassembled WGS sequence"/>
</dbReference>
<feature type="compositionally biased region" description="Basic residues" evidence="1">
    <location>
        <begin position="214"/>
        <end position="232"/>
    </location>
</feature>
<evidence type="ECO:0000256" key="1">
    <source>
        <dbReference type="SAM" id="MobiDB-lite"/>
    </source>
</evidence>
<feature type="compositionally biased region" description="Basic and acidic residues" evidence="1">
    <location>
        <begin position="470"/>
        <end position="485"/>
    </location>
</feature>
<feature type="compositionally biased region" description="Basic residues" evidence="1">
    <location>
        <begin position="367"/>
        <end position="377"/>
    </location>
</feature>
<feature type="compositionally biased region" description="Basic and acidic residues" evidence="1">
    <location>
        <begin position="521"/>
        <end position="534"/>
    </location>
</feature>
<dbReference type="EMBL" id="JAUJFL010000004">
    <property type="protein sequence ID" value="KAK2604992.1"/>
    <property type="molecule type" value="Genomic_DNA"/>
</dbReference>
<feature type="region of interest" description="Disordered" evidence="1">
    <location>
        <begin position="167"/>
        <end position="534"/>
    </location>
</feature>
<protein>
    <submittedName>
        <fullName evidence="2">Uncharacterized protein</fullName>
    </submittedName>
</protein>
<feature type="compositionally biased region" description="Polar residues" evidence="1">
    <location>
        <begin position="414"/>
        <end position="431"/>
    </location>
</feature>
<feature type="compositionally biased region" description="Basic and acidic residues" evidence="1">
    <location>
        <begin position="276"/>
        <end position="292"/>
    </location>
</feature>
<feature type="compositionally biased region" description="Polar residues" evidence="1">
    <location>
        <begin position="54"/>
        <end position="72"/>
    </location>
</feature>
<feature type="compositionally biased region" description="Basic and acidic residues" evidence="1">
    <location>
        <begin position="832"/>
        <end position="846"/>
    </location>
</feature>
<feature type="compositionally biased region" description="Polar residues" evidence="1">
    <location>
        <begin position="35"/>
        <end position="45"/>
    </location>
</feature>
<dbReference type="AlphaFoldDB" id="A0AAD9SCI9"/>
<organism evidence="2 3">
    <name type="scientific">Phomopsis amygdali</name>
    <name type="common">Fusicoccum amygdali</name>
    <dbReference type="NCBI Taxonomy" id="1214568"/>
    <lineage>
        <taxon>Eukaryota</taxon>
        <taxon>Fungi</taxon>
        <taxon>Dikarya</taxon>
        <taxon>Ascomycota</taxon>
        <taxon>Pezizomycotina</taxon>
        <taxon>Sordariomycetes</taxon>
        <taxon>Sordariomycetidae</taxon>
        <taxon>Diaporthales</taxon>
        <taxon>Diaporthaceae</taxon>
        <taxon>Diaporthe</taxon>
    </lineage>
</organism>
<accession>A0AAD9SCI9</accession>
<comment type="caution">
    <text evidence="2">The sequence shown here is derived from an EMBL/GenBank/DDBJ whole genome shotgun (WGS) entry which is preliminary data.</text>
</comment>
<feature type="compositionally biased region" description="Basic and acidic residues" evidence="1">
    <location>
        <begin position="493"/>
        <end position="502"/>
    </location>
</feature>
<sequence>MSSRGTPARMSIIIDLTSDDIDSHASEIIDLTSLDEPNTSSNSLPESKVKVEYESSTLAGSTPNDSGESSPKTIRDDDTTLTESNHTEGTELSPRNPRDESNSSSEDDLTITSILARSKKRKHVSDETGGSQSKSSDSFVPLTREALGSLVGSQPLKPDLDNFWSVRKPLVNEPDSPKPQQNEDVEAQHVVQTAGNTNPQILNIVREEVFGPEKKKKRKHRSDIKSSQKKPAHQFGQPDGQFFSKSVPLRAVSESPVNKTGAPGHGKSSKAQGKIETQRHQRIREPSSREEAPNGLCSRAADPNTTSSKAVTTDKGRDNRCEINGAERSPSVGDMPTHTSKSSARYRPGGLQRNRQGPASARERTLKKQAARAMKRRHDMDHDRSSKHQGKKKYLMAAQDEQGNWGPSGFQPVRTASQLSLKNNLDQTASYDQDEGIEETHGGLNDLEIGIMSSRRPLESNAGQKAPAYQKEHHPEDRELPKLGARESQQAYDKYDQQERRNAQSKLNTAQPAGHRKRPQQPRDSETHREALKGAEAFFKDRYSQLAQKRQTILVDSVPADLGKPSYADRRLMALKNTGRGFGSKRQDSLKRAAEKRVIYRQKAIDAKRLALEAEVSHEFPNESKEIKERRIEAGLAPLRERFRRNDQKRQAQKSHGLLTVEFLEEDGGTTGDQIEQPPALAPKRKQRGIPVMEAFEPGATMTLYAVYISDPVDKGKDFDSYDLKRLADQFLKKEDANKHAEAVLRNDRLHDSHLVSIQFRVGPEDGLFFGSKELADGKMVMCMVQGERHMSSELNLRNVFVEEKLKEVYRPRFDVFYTTVTPKVFLKKEDASTDGEKEKGLEEKTPIAAAGKETEPADKENVDEDSNSLFSAPSTPEPKAAQDEKCESDNEDSDTDSVATDVTLEPSEPGGNLGLLSWNDVEYLHEHVGGFTTLELANQEAIEVARELWRPKGKRMDPWIYYRNSIEPSLREVRAMNLDLEAAELEFEVPAYEGPVKDRPWPFIYSMVVVKETKLEGPRDIGNYIVMDNGVESDEEDEEHGD</sequence>
<gene>
    <name evidence="2" type="ORF">N8I77_007875</name>
</gene>
<feature type="compositionally biased region" description="Polar residues" evidence="1">
    <location>
        <begin position="128"/>
        <end position="138"/>
    </location>
</feature>
<feature type="compositionally biased region" description="Basic and acidic residues" evidence="1">
    <location>
        <begin position="312"/>
        <end position="321"/>
    </location>
</feature>
<name>A0AAD9SCI9_PHOAM</name>